<protein>
    <submittedName>
        <fullName evidence="3">ElyC/SanA/YdcF family protein</fullName>
    </submittedName>
</protein>
<evidence type="ECO:0000313" key="4">
    <source>
        <dbReference type="Proteomes" id="UP001223520"/>
    </source>
</evidence>
<evidence type="ECO:0000259" key="2">
    <source>
        <dbReference type="Pfam" id="PF02698"/>
    </source>
</evidence>
<accession>A0AAJ6PC90</accession>
<keyword evidence="1" id="KW-0472">Membrane</keyword>
<keyword evidence="1" id="KW-0812">Transmembrane</keyword>
<dbReference type="InterPro" id="IPR003848">
    <property type="entry name" value="DUF218"/>
</dbReference>
<name>A0AAJ6PC90_9CYAN</name>
<dbReference type="Proteomes" id="UP001223520">
    <property type="component" value="Chromosome"/>
</dbReference>
<dbReference type="Pfam" id="PF02698">
    <property type="entry name" value="DUF218"/>
    <property type="match status" value="1"/>
</dbReference>
<keyword evidence="1" id="KW-1133">Transmembrane helix</keyword>
<reference evidence="3 4" key="1">
    <citation type="journal article" date="2023" name="Limnol Oceanogr Lett">
        <title>Environmental adaptations by the intertidal Antarctic cyanobacterium Halotia branconii CENA392 as revealed using long-read genome sequencing.</title>
        <authorList>
            <person name="Dextro R.B."/>
            <person name="Delbaje E."/>
            <person name="Freitas P.N.N."/>
            <person name="Geraldes V."/>
            <person name="Pinto E."/>
            <person name="Long P.F."/>
            <person name="Fiore M.F."/>
        </authorList>
    </citation>
    <scope>NUCLEOTIDE SEQUENCE [LARGE SCALE GENOMIC DNA]</scope>
    <source>
        <strain evidence="3 4">CENA392</strain>
    </source>
</reference>
<dbReference type="EMBL" id="CP124543">
    <property type="protein sequence ID" value="WGV28531.1"/>
    <property type="molecule type" value="Genomic_DNA"/>
</dbReference>
<evidence type="ECO:0000313" key="3">
    <source>
        <dbReference type="EMBL" id="WGV28531.1"/>
    </source>
</evidence>
<dbReference type="KEGG" id="hbq:QI031_14150"/>
<organism evidence="3 4">
    <name type="scientific">Halotia branconii CENA392</name>
    <dbReference type="NCBI Taxonomy" id="1539056"/>
    <lineage>
        <taxon>Bacteria</taxon>
        <taxon>Bacillati</taxon>
        <taxon>Cyanobacteriota</taxon>
        <taxon>Cyanophyceae</taxon>
        <taxon>Nostocales</taxon>
        <taxon>Nodulariaceae</taxon>
        <taxon>Halotia</taxon>
    </lineage>
</organism>
<dbReference type="AlphaFoldDB" id="A0AAJ6PC90"/>
<evidence type="ECO:0000256" key="1">
    <source>
        <dbReference type="SAM" id="Phobius"/>
    </source>
</evidence>
<dbReference type="RefSeq" id="WP_281485757.1">
    <property type="nucleotide sequence ID" value="NZ_CP124543.1"/>
</dbReference>
<gene>
    <name evidence="3" type="ORF">QI031_14150</name>
</gene>
<feature type="domain" description="DUF218" evidence="2">
    <location>
        <begin position="72"/>
        <end position="195"/>
    </location>
</feature>
<proteinExistence type="predicted"/>
<sequence length="229" mass="25887">MQRKNFPVKKLAKLRLIKRQEIWMLTAQGWITFLAASISSIVFIFAHLYPFLAVTSPIKTADILVVDGWISDYALEQAAIEFKNNTYRQLITIGSPVDQGFYLAEYKNFAEIAAATFQKLGVPKEKIVTVVTPQVIKDRTHASAVTLRQWILNANLSIESINIFTSDAHARRSWIIYKNIFAPQIKVGIIAAAPPNYDANKWWSSSEGVRVIISETIAYIYALFFTAKV</sequence>
<keyword evidence="4" id="KW-1185">Reference proteome</keyword>
<feature type="transmembrane region" description="Helical" evidence="1">
    <location>
        <begin position="21"/>
        <end position="49"/>
    </location>
</feature>